<dbReference type="InterPro" id="IPR014811">
    <property type="entry name" value="ArgoL1"/>
</dbReference>
<dbReference type="CDD" id="cd02846">
    <property type="entry name" value="PAZ_argonaute_like"/>
    <property type="match status" value="1"/>
</dbReference>
<comment type="similarity">
    <text evidence="1">Belongs to the argonaute family.</text>
</comment>
<reference evidence="4" key="1">
    <citation type="journal article" date="2020" name="Nat. Commun.">
        <title>Large-scale genome sequencing of mycorrhizal fungi provides insights into the early evolution of symbiotic traits.</title>
        <authorList>
            <person name="Miyauchi S."/>
            <person name="Kiss E."/>
            <person name="Kuo A."/>
            <person name="Drula E."/>
            <person name="Kohler A."/>
            <person name="Sanchez-Garcia M."/>
            <person name="Morin E."/>
            <person name="Andreopoulos B."/>
            <person name="Barry K.W."/>
            <person name="Bonito G."/>
            <person name="Buee M."/>
            <person name="Carver A."/>
            <person name="Chen C."/>
            <person name="Cichocki N."/>
            <person name="Clum A."/>
            <person name="Culley D."/>
            <person name="Crous P.W."/>
            <person name="Fauchery L."/>
            <person name="Girlanda M."/>
            <person name="Hayes R.D."/>
            <person name="Keri Z."/>
            <person name="LaButti K."/>
            <person name="Lipzen A."/>
            <person name="Lombard V."/>
            <person name="Magnuson J."/>
            <person name="Maillard F."/>
            <person name="Murat C."/>
            <person name="Nolan M."/>
            <person name="Ohm R.A."/>
            <person name="Pangilinan J."/>
            <person name="Pereira M.F."/>
            <person name="Perotto S."/>
            <person name="Peter M."/>
            <person name="Pfister S."/>
            <person name="Riley R."/>
            <person name="Sitrit Y."/>
            <person name="Stielow J.B."/>
            <person name="Szollosi G."/>
            <person name="Zifcakova L."/>
            <person name="Stursova M."/>
            <person name="Spatafora J.W."/>
            <person name="Tedersoo L."/>
            <person name="Vaario L.M."/>
            <person name="Yamada A."/>
            <person name="Yan M."/>
            <person name="Wang P."/>
            <person name="Xu J."/>
            <person name="Bruns T."/>
            <person name="Baldrian P."/>
            <person name="Vilgalys R."/>
            <person name="Dunand C."/>
            <person name="Henrissat B."/>
            <person name="Grigoriev I.V."/>
            <person name="Hibbett D."/>
            <person name="Nagy L.G."/>
            <person name="Martin F.M."/>
        </authorList>
    </citation>
    <scope>NUCLEOTIDE SEQUENCE</scope>
    <source>
        <strain evidence="4">UH-Tt-Lm1</strain>
    </source>
</reference>
<dbReference type="SMART" id="SM00950">
    <property type="entry name" value="Piwi"/>
    <property type="match status" value="1"/>
</dbReference>
<dbReference type="PROSITE" id="PS50821">
    <property type="entry name" value="PAZ"/>
    <property type="match status" value="1"/>
</dbReference>
<dbReference type="InterPro" id="IPR032474">
    <property type="entry name" value="Argonaute_N"/>
</dbReference>
<dbReference type="AlphaFoldDB" id="A0A9P6L420"/>
<dbReference type="Proteomes" id="UP000736335">
    <property type="component" value="Unassembled WGS sequence"/>
</dbReference>
<dbReference type="PANTHER" id="PTHR22891">
    <property type="entry name" value="EUKARYOTIC TRANSLATION INITIATION FACTOR 2C"/>
    <property type="match status" value="1"/>
</dbReference>
<dbReference type="InterPro" id="IPR036085">
    <property type="entry name" value="PAZ_dom_sf"/>
</dbReference>
<dbReference type="Pfam" id="PF16488">
    <property type="entry name" value="ArgoL2"/>
    <property type="match status" value="1"/>
</dbReference>
<evidence type="ECO:0000259" key="3">
    <source>
        <dbReference type="PROSITE" id="PS50822"/>
    </source>
</evidence>
<gene>
    <name evidence="4" type="ORF">BJ322DRAFT_266829</name>
</gene>
<dbReference type="OrthoDB" id="10252740at2759"/>
<proteinExistence type="inferred from homology"/>
<accession>A0A9P6L420</accession>
<feature type="domain" description="Piwi" evidence="3">
    <location>
        <begin position="517"/>
        <end position="831"/>
    </location>
</feature>
<dbReference type="InterPro" id="IPR036397">
    <property type="entry name" value="RNaseH_sf"/>
</dbReference>
<dbReference type="PROSITE" id="PS50822">
    <property type="entry name" value="PIWI"/>
    <property type="match status" value="1"/>
</dbReference>
<keyword evidence="5" id="KW-1185">Reference proteome</keyword>
<organism evidence="4 5">
    <name type="scientific">Thelephora terrestris</name>
    <dbReference type="NCBI Taxonomy" id="56493"/>
    <lineage>
        <taxon>Eukaryota</taxon>
        <taxon>Fungi</taxon>
        <taxon>Dikarya</taxon>
        <taxon>Basidiomycota</taxon>
        <taxon>Agaricomycotina</taxon>
        <taxon>Agaricomycetes</taxon>
        <taxon>Thelephorales</taxon>
        <taxon>Thelephoraceae</taxon>
        <taxon>Thelephora</taxon>
    </lineage>
</organism>
<dbReference type="Pfam" id="PF02170">
    <property type="entry name" value="PAZ"/>
    <property type="match status" value="1"/>
</dbReference>
<dbReference type="SMART" id="SM00949">
    <property type="entry name" value="PAZ"/>
    <property type="match status" value="1"/>
</dbReference>
<reference evidence="4" key="2">
    <citation type="submission" date="2020-11" db="EMBL/GenBank/DDBJ databases">
        <authorList>
            <consortium name="DOE Joint Genome Institute"/>
            <person name="Kuo A."/>
            <person name="Miyauchi S."/>
            <person name="Kiss E."/>
            <person name="Drula E."/>
            <person name="Kohler A."/>
            <person name="Sanchez-Garcia M."/>
            <person name="Andreopoulos B."/>
            <person name="Barry K.W."/>
            <person name="Bonito G."/>
            <person name="Buee M."/>
            <person name="Carver A."/>
            <person name="Chen C."/>
            <person name="Cichocki N."/>
            <person name="Clum A."/>
            <person name="Culley D."/>
            <person name="Crous P.W."/>
            <person name="Fauchery L."/>
            <person name="Girlanda M."/>
            <person name="Hayes R."/>
            <person name="Keri Z."/>
            <person name="Labutti K."/>
            <person name="Lipzen A."/>
            <person name="Lombard V."/>
            <person name="Magnuson J."/>
            <person name="Maillard F."/>
            <person name="Morin E."/>
            <person name="Murat C."/>
            <person name="Nolan M."/>
            <person name="Ohm R."/>
            <person name="Pangilinan J."/>
            <person name="Pereira M."/>
            <person name="Perotto S."/>
            <person name="Peter M."/>
            <person name="Riley R."/>
            <person name="Sitrit Y."/>
            <person name="Stielow B."/>
            <person name="Szollosi G."/>
            <person name="Zifcakova L."/>
            <person name="Stursova M."/>
            <person name="Spatafora J.W."/>
            <person name="Tedersoo L."/>
            <person name="Vaario L.-M."/>
            <person name="Yamada A."/>
            <person name="Yan M."/>
            <person name="Wang P."/>
            <person name="Xu J."/>
            <person name="Bruns T."/>
            <person name="Baldrian P."/>
            <person name="Vilgalys R."/>
            <person name="Henrissat B."/>
            <person name="Grigoriev I.V."/>
            <person name="Hibbett D."/>
            <person name="Nagy L.G."/>
            <person name="Martin F.M."/>
        </authorList>
    </citation>
    <scope>NUCLEOTIDE SEQUENCE</scope>
    <source>
        <strain evidence="4">UH-Tt-Lm1</strain>
    </source>
</reference>
<dbReference type="Gene3D" id="3.40.50.2300">
    <property type="match status" value="1"/>
</dbReference>
<dbReference type="Gene3D" id="3.30.420.10">
    <property type="entry name" value="Ribonuclease H-like superfamily/Ribonuclease H"/>
    <property type="match status" value="1"/>
</dbReference>
<dbReference type="Pfam" id="PF08699">
    <property type="entry name" value="ArgoL1"/>
    <property type="match status" value="1"/>
</dbReference>
<dbReference type="InterPro" id="IPR003165">
    <property type="entry name" value="Piwi"/>
</dbReference>
<feature type="domain" description="PAZ" evidence="2">
    <location>
        <begin position="226"/>
        <end position="333"/>
    </location>
</feature>
<dbReference type="InterPro" id="IPR003100">
    <property type="entry name" value="PAZ_dom"/>
</dbReference>
<dbReference type="Gene3D" id="2.170.260.10">
    <property type="entry name" value="paz domain"/>
    <property type="match status" value="1"/>
</dbReference>
<dbReference type="InterPro" id="IPR045246">
    <property type="entry name" value="Piwi_ago-like"/>
</dbReference>
<dbReference type="Pfam" id="PF02171">
    <property type="entry name" value="Piwi"/>
    <property type="match status" value="1"/>
</dbReference>
<name>A0A9P6L420_9AGAM</name>
<dbReference type="InterPro" id="IPR012337">
    <property type="entry name" value="RNaseH-like_sf"/>
</dbReference>
<comment type="caution">
    <text evidence="4">The sequence shown here is derived from an EMBL/GenBank/DDBJ whole genome shotgun (WGS) entry which is preliminary data.</text>
</comment>
<dbReference type="SMART" id="SM01163">
    <property type="entry name" value="DUF1785"/>
    <property type="match status" value="1"/>
</dbReference>
<evidence type="ECO:0000313" key="5">
    <source>
        <dbReference type="Proteomes" id="UP000736335"/>
    </source>
</evidence>
<evidence type="ECO:0000313" key="4">
    <source>
        <dbReference type="EMBL" id="KAF9781284.1"/>
    </source>
</evidence>
<dbReference type="InterPro" id="IPR032472">
    <property type="entry name" value="ArgoL2"/>
</dbReference>
<evidence type="ECO:0000259" key="2">
    <source>
        <dbReference type="PROSITE" id="PS50821"/>
    </source>
</evidence>
<evidence type="ECO:0000256" key="1">
    <source>
        <dbReference type="RuleBase" id="RU361178"/>
    </source>
</evidence>
<dbReference type="EMBL" id="WIUZ02000014">
    <property type="protein sequence ID" value="KAF9781284.1"/>
    <property type="molecule type" value="Genomic_DNA"/>
</dbReference>
<dbReference type="SUPFAM" id="SSF53098">
    <property type="entry name" value="Ribonuclease H-like"/>
    <property type="match status" value="1"/>
</dbReference>
<dbReference type="CDD" id="cd04657">
    <property type="entry name" value="Piwi_ago-like"/>
    <property type="match status" value="1"/>
</dbReference>
<protein>
    <submittedName>
        <fullName evidence="4">Argonaute-like protein</fullName>
    </submittedName>
</protein>
<dbReference type="GO" id="GO:0003723">
    <property type="term" value="F:RNA binding"/>
    <property type="evidence" value="ECO:0007669"/>
    <property type="project" value="InterPro"/>
</dbReference>
<dbReference type="SUPFAM" id="SSF101690">
    <property type="entry name" value="PAZ domain"/>
    <property type="match status" value="1"/>
</dbReference>
<sequence length="881" mass="97794">MQGLTIKPTDLPLRPDFGTVGPQFKLRTNFFPIKLPKKTLYEYDITITPGTTIKRIKRRIFELAEATNDWTQHGLKGKVAHDFTSKLVAVNKLPDPLVIKIIFKDEDEDVKDVKDVKDKKKQKPKEYTLTFKFVKDLDTDNLLDFLAGQDRAYEVQPIIAALNLVLAAFPNSAAGQGVLVGRNRFFFRSGGVQPVSLGGGLEAWKGFYSSVRPAWKQLMVNVNACTTAFYQPQNLAMAMMQFQQHSFGAQASAFVRGVRVRTTHLGYKKTVKKIHRSNARQHRFDSGDFGMVTVEQYFKKKYNIVLSRPELQLVDVGGMKQNLLPPEVCEILPDQPYRGKLTDEHTAEMIKVAARPPNINAGLIVDEGLKSLGFKQNAGPLNAFGISIGQEMAVVPGRLLPAPGVNYGQGKPSVDDKASWNLRAVKFAVPGTLSQWGVLVIQDGGRDEFQGVGDPELQRTVRGLADMCRTSGMRVEGEPRYAVAPLPRASRDDPIRKEAIKVIRAAVTQGYPKKPSMILVILSSGDKHVYNGLKHLLDVYLKVPSVCVQVGKIRKDKGQLQYFGNVALKINMKMGGVNHRLVDPPGSPPTLAWLRDPREPTMLVGMDVTHPSPGSVKGTPSVAAVVATIDDNFAQFPASLRIQKTKKEMITDLKSIMEERLKVYQAKKRSLPTRIIVYRDGVSEGQFNTVVDEELPEIMEAFKAFGDAKKSYRPKVTIVICGKRHHTRFFPTDSQFADQNGNPRPGTVVDRGITAVYEYDFYLQAHYGLQGTVRPTHYYVVHDEIGFGADRLQALTHAVSYMFARATKAVSLAAPAYYADLACERGRAYLHALFQGISEGGTTVGSGTTNEQEQELATYAEAEKMWHGGPGGELKDTMFYL</sequence>
<dbReference type="Pfam" id="PF16486">
    <property type="entry name" value="ArgoN"/>
    <property type="match status" value="1"/>
</dbReference>